<name>A0ABR7NPX9_9FIRM</name>
<protein>
    <recommendedName>
        <fullName evidence="3">Uracil-DNA glycosylase-like domain-containing protein</fullName>
    </recommendedName>
</protein>
<gene>
    <name evidence="1" type="ORF">H8708_02860</name>
</gene>
<dbReference type="RefSeq" id="WP_262426892.1">
    <property type="nucleotide sequence ID" value="NZ_JACRTJ010000006.1"/>
</dbReference>
<keyword evidence="2" id="KW-1185">Reference proteome</keyword>
<evidence type="ECO:0000313" key="2">
    <source>
        <dbReference type="Proteomes" id="UP000647491"/>
    </source>
</evidence>
<proteinExistence type="predicted"/>
<evidence type="ECO:0000313" key="1">
    <source>
        <dbReference type="EMBL" id="MBC8598174.1"/>
    </source>
</evidence>
<dbReference type="Proteomes" id="UP000647491">
    <property type="component" value="Unassembled WGS sequence"/>
</dbReference>
<evidence type="ECO:0008006" key="3">
    <source>
        <dbReference type="Google" id="ProtNLM"/>
    </source>
</evidence>
<organism evidence="1 2">
    <name type="scientific">Enterocloster hominis</name>
    <name type="common">ex Liu et al. 2021</name>
    <dbReference type="NCBI Taxonomy" id="2763663"/>
    <lineage>
        <taxon>Bacteria</taxon>
        <taxon>Bacillati</taxon>
        <taxon>Bacillota</taxon>
        <taxon>Clostridia</taxon>
        <taxon>Lachnospirales</taxon>
        <taxon>Lachnospiraceae</taxon>
        <taxon>Enterocloster</taxon>
    </lineage>
</organism>
<reference evidence="1 2" key="1">
    <citation type="submission" date="2020-08" db="EMBL/GenBank/DDBJ databases">
        <title>Genome public.</title>
        <authorList>
            <person name="Liu C."/>
            <person name="Sun Q."/>
        </authorList>
    </citation>
    <scope>NUCLEOTIDE SEQUENCE [LARGE SCALE GENOMIC DNA]</scope>
    <source>
        <strain evidence="1 2">BX10</strain>
    </source>
</reference>
<sequence>MRKTMEQIVIEGQAARCGSLEELYLLWQMMQQMEEEPFGSTCYEEIDPRSFHIDGAVSPEHYDGTLFILKETSMKKQIRKGQTMPVVSDVRRDLRTGRSPSGEVEYLPYLRGMKRILDGGSASGDKAPLLKTAVIYVNKRGGKGAADDISMDYGFYYSEFLKRQIQLLEPRTIICCGEDIFRLVAMEVFQNKKTKKNQETYMKWKDVVAGDILPADRRFKPVKDLAQADIQVIRMWNPAYRVNNGQYVSLEEYLREFQRRTEGAKICKNC</sequence>
<comment type="caution">
    <text evidence="1">The sequence shown here is derived from an EMBL/GenBank/DDBJ whole genome shotgun (WGS) entry which is preliminary data.</text>
</comment>
<accession>A0ABR7NPX9</accession>
<dbReference type="EMBL" id="JACRTJ010000006">
    <property type="protein sequence ID" value="MBC8598174.1"/>
    <property type="molecule type" value="Genomic_DNA"/>
</dbReference>